<feature type="transmembrane region" description="Helical" evidence="7">
    <location>
        <begin position="392"/>
        <end position="411"/>
    </location>
</feature>
<dbReference type="PROSITE" id="PS50850">
    <property type="entry name" value="MFS"/>
    <property type="match status" value="1"/>
</dbReference>
<proteinExistence type="predicted"/>
<dbReference type="GO" id="GO:0022857">
    <property type="term" value="F:transmembrane transporter activity"/>
    <property type="evidence" value="ECO:0007669"/>
    <property type="project" value="InterPro"/>
</dbReference>
<dbReference type="PANTHER" id="PTHR23517:SF13">
    <property type="entry name" value="MAJOR FACILITATOR SUPERFAMILY MFS_1"/>
    <property type="match status" value="1"/>
</dbReference>
<feature type="transmembrane region" description="Helical" evidence="7">
    <location>
        <begin position="367"/>
        <end position="386"/>
    </location>
</feature>
<feature type="transmembrane region" description="Helical" evidence="7">
    <location>
        <begin position="200"/>
        <end position="221"/>
    </location>
</feature>
<dbReference type="InterPro" id="IPR011701">
    <property type="entry name" value="MFS"/>
</dbReference>
<reference evidence="10" key="1">
    <citation type="submission" date="2016-10" db="EMBL/GenBank/DDBJ databases">
        <authorList>
            <person name="Varghese N."/>
            <person name="Submissions S."/>
        </authorList>
    </citation>
    <scope>NUCLEOTIDE SEQUENCE [LARGE SCALE GENOMIC DNA]</scope>
    <source>
        <strain evidence="10">DSM 43161</strain>
    </source>
</reference>
<dbReference type="InterPro" id="IPR036259">
    <property type="entry name" value="MFS_trans_sf"/>
</dbReference>
<evidence type="ECO:0000313" key="9">
    <source>
        <dbReference type="EMBL" id="SFN85810.1"/>
    </source>
</evidence>
<dbReference type="OrthoDB" id="5242249at2"/>
<dbReference type="GO" id="GO:0005886">
    <property type="term" value="C:plasma membrane"/>
    <property type="evidence" value="ECO:0007669"/>
    <property type="project" value="UniProtKB-SubCell"/>
</dbReference>
<feature type="transmembrane region" description="Helical" evidence="7">
    <location>
        <begin position="274"/>
        <end position="293"/>
    </location>
</feature>
<dbReference type="EMBL" id="FOWE01000001">
    <property type="protein sequence ID" value="SFN85810.1"/>
    <property type="molecule type" value="Genomic_DNA"/>
</dbReference>
<keyword evidence="2" id="KW-0813">Transport</keyword>
<dbReference type="InterPro" id="IPR005829">
    <property type="entry name" value="Sugar_transporter_CS"/>
</dbReference>
<feature type="transmembrane region" description="Helical" evidence="7">
    <location>
        <begin position="329"/>
        <end position="355"/>
    </location>
</feature>
<dbReference type="AlphaFoldDB" id="A0A1I5CFN0"/>
<keyword evidence="3" id="KW-1003">Cell membrane</keyword>
<feature type="transmembrane region" description="Helical" evidence="7">
    <location>
        <begin position="242"/>
        <end position="268"/>
    </location>
</feature>
<keyword evidence="5 7" id="KW-1133">Transmembrane helix</keyword>
<dbReference type="Pfam" id="PF07690">
    <property type="entry name" value="MFS_1"/>
    <property type="match status" value="1"/>
</dbReference>
<dbReference type="PROSITE" id="PS00216">
    <property type="entry name" value="SUGAR_TRANSPORT_1"/>
    <property type="match status" value="1"/>
</dbReference>
<evidence type="ECO:0000256" key="4">
    <source>
        <dbReference type="ARBA" id="ARBA00022692"/>
    </source>
</evidence>
<name>A0A1I5CFN0_9ACTN</name>
<evidence type="ECO:0000313" key="10">
    <source>
        <dbReference type="Proteomes" id="UP000183642"/>
    </source>
</evidence>
<feature type="transmembrane region" description="Helical" evidence="7">
    <location>
        <begin position="166"/>
        <end position="188"/>
    </location>
</feature>
<gene>
    <name evidence="9" type="ORF">SAMN05660359_00287</name>
</gene>
<dbReference type="Proteomes" id="UP000183642">
    <property type="component" value="Unassembled WGS sequence"/>
</dbReference>
<keyword evidence="10" id="KW-1185">Reference proteome</keyword>
<dbReference type="InterPro" id="IPR020846">
    <property type="entry name" value="MFS_dom"/>
</dbReference>
<feature type="transmembrane region" description="Helical" evidence="7">
    <location>
        <begin position="132"/>
        <end position="154"/>
    </location>
</feature>
<dbReference type="InterPro" id="IPR050171">
    <property type="entry name" value="MFS_Transporters"/>
</dbReference>
<feature type="transmembrane region" description="Helical" evidence="7">
    <location>
        <begin position="78"/>
        <end position="99"/>
    </location>
</feature>
<sequence>MAPILAAARATGEEAARSGSVRRVPDAATERGATQRALRRRLDALTFGLFTVALGTNIPTPLLLVYRRTLGLSDADLTAVFGCYAIGLIAALTVAGAASDRFGRRALVLPFAVLAGLVSLLFLPAVDHLPLLYAGRLLQGVVSGVVFSVANAWLQELAGPDGQQSAATRGAVSTSLGFAIAPAMSGLLAQYGPAPTTLPYLVHVAVLAVGLGALLTVPETVEVRRAGRLMTLGLPPEARRPFWAVLAPTAVGVFAFPAVAATLLPLLVVPDGVGVAYAGLVGGLALGASAVAARVGRRAERGAAPLGMALGAVGVGLAVVAIATGSQPLLVPASVLMGACGGLCLTAGLTLTARLAPPHTRGAMNSAFYAFAYVGFGAPLLLAWLGSLAGGVAAMAAFAAVPAGLSGWLWLELRTRRRG</sequence>
<feature type="transmembrane region" description="Helical" evidence="7">
    <location>
        <begin position="44"/>
        <end position="66"/>
    </location>
</feature>
<evidence type="ECO:0000259" key="8">
    <source>
        <dbReference type="PROSITE" id="PS50850"/>
    </source>
</evidence>
<evidence type="ECO:0000256" key="7">
    <source>
        <dbReference type="SAM" id="Phobius"/>
    </source>
</evidence>
<organism evidence="9 10">
    <name type="scientific">Geodermatophilus obscurus</name>
    <dbReference type="NCBI Taxonomy" id="1861"/>
    <lineage>
        <taxon>Bacteria</taxon>
        <taxon>Bacillati</taxon>
        <taxon>Actinomycetota</taxon>
        <taxon>Actinomycetes</taxon>
        <taxon>Geodermatophilales</taxon>
        <taxon>Geodermatophilaceae</taxon>
        <taxon>Geodermatophilus</taxon>
    </lineage>
</organism>
<keyword evidence="4 7" id="KW-0812">Transmembrane</keyword>
<feature type="transmembrane region" description="Helical" evidence="7">
    <location>
        <begin position="106"/>
        <end position="126"/>
    </location>
</feature>
<protein>
    <submittedName>
        <fullName evidence="9">Predicted arabinose efflux permease, MFS family</fullName>
    </submittedName>
</protein>
<comment type="subcellular location">
    <subcellularLocation>
        <location evidence="1">Cell membrane</location>
        <topology evidence="1">Multi-pass membrane protein</topology>
    </subcellularLocation>
</comment>
<dbReference type="Gene3D" id="1.20.1250.20">
    <property type="entry name" value="MFS general substrate transporter like domains"/>
    <property type="match status" value="1"/>
</dbReference>
<evidence type="ECO:0000256" key="3">
    <source>
        <dbReference type="ARBA" id="ARBA00022475"/>
    </source>
</evidence>
<dbReference type="SUPFAM" id="SSF103473">
    <property type="entry name" value="MFS general substrate transporter"/>
    <property type="match status" value="1"/>
</dbReference>
<evidence type="ECO:0000256" key="1">
    <source>
        <dbReference type="ARBA" id="ARBA00004651"/>
    </source>
</evidence>
<dbReference type="PANTHER" id="PTHR23517">
    <property type="entry name" value="RESISTANCE PROTEIN MDTM, PUTATIVE-RELATED-RELATED"/>
    <property type="match status" value="1"/>
</dbReference>
<feature type="domain" description="Major facilitator superfamily (MFS) profile" evidence="8">
    <location>
        <begin position="41"/>
        <end position="414"/>
    </location>
</feature>
<evidence type="ECO:0000256" key="5">
    <source>
        <dbReference type="ARBA" id="ARBA00022989"/>
    </source>
</evidence>
<accession>A0A1I5CFN0</accession>
<feature type="transmembrane region" description="Helical" evidence="7">
    <location>
        <begin position="305"/>
        <end position="323"/>
    </location>
</feature>
<evidence type="ECO:0000256" key="2">
    <source>
        <dbReference type="ARBA" id="ARBA00022448"/>
    </source>
</evidence>
<keyword evidence="6 7" id="KW-0472">Membrane</keyword>
<evidence type="ECO:0000256" key="6">
    <source>
        <dbReference type="ARBA" id="ARBA00023136"/>
    </source>
</evidence>